<dbReference type="PROSITE" id="PS51005">
    <property type="entry name" value="NAC"/>
    <property type="match status" value="1"/>
</dbReference>
<evidence type="ECO:0000256" key="2">
    <source>
        <dbReference type="ARBA" id="ARBA00004167"/>
    </source>
</evidence>
<accession>A0AAU9P979</accession>
<reference evidence="13 14" key="1">
    <citation type="submission" date="2022-01" db="EMBL/GenBank/DDBJ databases">
        <authorList>
            <person name="Xiong W."/>
            <person name="Schranz E."/>
        </authorList>
    </citation>
    <scope>NUCLEOTIDE SEQUENCE [LARGE SCALE GENOMIC DNA]</scope>
</reference>
<evidence type="ECO:0000256" key="4">
    <source>
        <dbReference type="ARBA" id="ARBA00022989"/>
    </source>
</evidence>
<keyword evidence="8" id="KW-0010">Activator</keyword>
<dbReference type="GO" id="GO:0016020">
    <property type="term" value="C:membrane"/>
    <property type="evidence" value="ECO:0007669"/>
    <property type="project" value="UniProtKB-SubCell"/>
</dbReference>
<evidence type="ECO:0000256" key="3">
    <source>
        <dbReference type="ARBA" id="ARBA00022692"/>
    </source>
</evidence>
<feature type="region of interest" description="Disordered" evidence="11">
    <location>
        <begin position="381"/>
        <end position="405"/>
    </location>
</feature>
<keyword evidence="4" id="KW-1133">Transmembrane helix</keyword>
<dbReference type="GO" id="GO:0000976">
    <property type="term" value="F:transcription cis-regulatory region binding"/>
    <property type="evidence" value="ECO:0007669"/>
    <property type="project" value="UniProtKB-ARBA"/>
</dbReference>
<dbReference type="GO" id="GO:0006355">
    <property type="term" value="P:regulation of DNA-templated transcription"/>
    <property type="evidence" value="ECO:0007669"/>
    <property type="project" value="InterPro"/>
</dbReference>
<dbReference type="GO" id="GO:0005634">
    <property type="term" value="C:nucleus"/>
    <property type="evidence" value="ECO:0007669"/>
    <property type="project" value="UniProtKB-SubCell"/>
</dbReference>
<keyword evidence="10" id="KW-0539">Nucleus</keyword>
<dbReference type="Pfam" id="PF02365">
    <property type="entry name" value="NAM"/>
    <property type="match status" value="1"/>
</dbReference>
<evidence type="ECO:0000256" key="5">
    <source>
        <dbReference type="ARBA" id="ARBA00023015"/>
    </source>
</evidence>
<evidence type="ECO:0000259" key="12">
    <source>
        <dbReference type="PROSITE" id="PS51005"/>
    </source>
</evidence>
<keyword evidence="6" id="KW-0238">DNA-binding</keyword>
<evidence type="ECO:0000256" key="1">
    <source>
        <dbReference type="ARBA" id="ARBA00004123"/>
    </source>
</evidence>
<dbReference type="FunFam" id="2.170.150.80:FF:000002">
    <property type="entry name" value="Nac domain-containing protein 86"/>
    <property type="match status" value="1"/>
</dbReference>
<evidence type="ECO:0000256" key="9">
    <source>
        <dbReference type="ARBA" id="ARBA00023163"/>
    </source>
</evidence>
<keyword evidence="9" id="KW-0804">Transcription</keyword>
<evidence type="ECO:0000256" key="8">
    <source>
        <dbReference type="ARBA" id="ARBA00023159"/>
    </source>
</evidence>
<proteinExistence type="predicted"/>
<evidence type="ECO:0000256" key="6">
    <source>
        <dbReference type="ARBA" id="ARBA00023125"/>
    </source>
</evidence>
<evidence type="ECO:0000313" key="13">
    <source>
        <dbReference type="EMBL" id="CAH1446160.1"/>
    </source>
</evidence>
<comment type="subcellular location">
    <subcellularLocation>
        <location evidence="2">Membrane</location>
        <topology evidence="2">Single-pass membrane protein</topology>
    </subcellularLocation>
    <subcellularLocation>
        <location evidence="1">Nucleus</location>
    </subcellularLocation>
</comment>
<gene>
    <name evidence="13" type="ORF">LVIROSA_LOCUS31876</name>
</gene>
<dbReference type="InterPro" id="IPR003441">
    <property type="entry name" value="NAC-dom"/>
</dbReference>
<keyword evidence="7" id="KW-0472">Membrane</keyword>
<keyword evidence="3" id="KW-0812">Transmembrane</keyword>
<keyword evidence="14" id="KW-1185">Reference proteome</keyword>
<keyword evidence="5" id="KW-0805">Transcription regulation</keyword>
<sequence>MGSESIAAVTVSKSSSSSGEKCFPPGFRFHPTDEELILYYLKKKICGRSLKLDIIGEIDVCKWEPEELPGKAKWKTGDRQWFFFTHRDKKYSNGGRSNRGTKHGYWKATGKDRLIKHYSRTVGLKKTLVFYEGRAPSGKRTDWVMHEYSMEEEELKRCKNVQEHYTLCKVFKKSGLGPKNGEQYGAPFVEEEWSDDDNCLDVESLLVKNINTSVNQPKLTSEPEIVEPLAHHNPVNSANNPSHVQLEVHPGSDLAQSAKEPSVITCVEEVPLPLPQPLVVDEDFLELDDLQGPQPSFQNSMFDDFQFGGVDEFCALEFYNNANEFNEVNPFKSQPFYTSNLDFGIENSGLHSYSNDYNSSLWTHNQETEDSTDVTIFAPSGINDKSGIPDSGVNQNQKTGEDDGGTDSWFSSAISLALALESKALTNKTFDLIPSFGRISNADGAVTLVTRRVKRDIYRVTSKMHIVKHSYGLDEGGESYYKSWGEGIRYEDQWCWKIYKKDSPTNFNDAN</sequence>
<dbReference type="PANTHER" id="PTHR31744:SF216">
    <property type="entry name" value="NAC TRANSCRIPTION FACTOR"/>
    <property type="match status" value="1"/>
</dbReference>
<protein>
    <recommendedName>
        <fullName evidence="12">NAC domain-containing protein</fullName>
    </recommendedName>
</protein>
<dbReference type="InterPro" id="IPR036093">
    <property type="entry name" value="NAC_dom_sf"/>
</dbReference>
<dbReference type="AlphaFoldDB" id="A0AAU9P979"/>
<dbReference type="SUPFAM" id="SSF101941">
    <property type="entry name" value="NAC domain"/>
    <property type="match status" value="1"/>
</dbReference>
<feature type="domain" description="NAC" evidence="12">
    <location>
        <begin position="23"/>
        <end position="173"/>
    </location>
</feature>
<evidence type="ECO:0000256" key="10">
    <source>
        <dbReference type="ARBA" id="ARBA00023242"/>
    </source>
</evidence>
<name>A0AAU9P979_9ASTR</name>
<dbReference type="PANTHER" id="PTHR31744">
    <property type="entry name" value="PROTEIN CUP-SHAPED COTYLEDON 2-RELATED"/>
    <property type="match status" value="1"/>
</dbReference>
<comment type="caution">
    <text evidence="13">The sequence shown here is derived from an EMBL/GenBank/DDBJ whole genome shotgun (WGS) entry which is preliminary data.</text>
</comment>
<dbReference type="Proteomes" id="UP001157418">
    <property type="component" value="Unassembled WGS sequence"/>
</dbReference>
<dbReference type="EMBL" id="CAKMRJ010005523">
    <property type="protein sequence ID" value="CAH1446160.1"/>
    <property type="molecule type" value="Genomic_DNA"/>
</dbReference>
<evidence type="ECO:0000256" key="11">
    <source>
        <dbReference type="SAM" id="MobiDB-lite"/>
    </source>
</evidence>
<evidence type="ECO:0000313" key="14">
    <source>
        <dbReference type="Proteomes" id="UP001157418"/>
    </source>
</evidence>
<evidence type="ECO:0000256" key="7">
    <source>
        <dbReference type="ARBA" id="ARBA00023136"/>
    </source>
</evidence>
<organism evidence="13 14">
    <name type="scientific">Lactuca virosa</name>
    <dbReference type="NCBI Taxonomy" id="75947"/>
    <lineage>
        <taxon>Eukaryota</taxon>
        <taxon>Viridiplantae</taxon>
        <taxon>Streptophyta</taxon>
        <taxon>Embryophyta</taxon>
        <taxon>Tracheophyta</taxon>
        <taxon>Spermatophyta</taxon>
        <taxon>Magnoliopsida</taxon>
        <taxon>eudicotyledons</taxon>
        <taxon>Gunneridae</taxon>
        <taxon>Pentapetalae</taxon>
        <taxon>asterids</taxon>
        <taxon>campanulids</taxon>
        <taxon>Asterales</taxon>
        <taxon>Asteraceae</taxon>
        <taxon>Cichorioideae</taxon>
        <taxon>Cichorieae</taxon>
        <taxon>Lactucinae</taxon>
        <taxon>Lactuca</taxon>
    </lineage>
</organism>
<dbReference type="Gene3D" id="2.170.150.80">
    <property type="entry name" value="NAC domain"/>
    <property type="match status" value="1"/>
</dbReference>